<organism evidence="1 2">
    <name type="scientific">Exilibacterium tricleocarpae</name>
    <dbReference type="NCBI Taxonomy" id="2591008"/>
    <lineage>
        <taxon>Bacteria</taxon>
        <taxon>Pseudomonadati</taxon>
        <taxon>Pseudomonadota</taxon>
        <taxon>Gammaproteobacteria</taxon>
        <taxon>Cellvibrionales</taxon>
        <taxon>Cellvibrionaceae</taxon>
        <taxon>Exilibacterium</taxon>
    </lineage>
</organism>
<dbReference type="AlphaFoldDB" id="A0A545T883"/>
<sequence>MTDAEASSCPLCGSTLHAHFHSDRRRDYRRCQTCHLVFVPPPYHLTAAREKAEYDLHHNDPHDPGYRAFLGRLCEPLTACLTSNSRGLDFGCGPGPALALMLRQAGHDVSVYDPFYAADERVFADRYHFITATEVVEHLARPGAELERLWRCLLPGGWLGVMTKLVRDREAFANWHYKNDPTHIGFYSRQTFTWLARQWQTDMRFIGDDVMLVQKPH</sequence>
<dbReference type="GO" id="GO:0032259">
    <property type="term" value="P:methylation"/>
    <property type="evidence" value="ECO:0007669"/>
    <property type="project" value="UniProtKB-KW"/>
</dbReference>
<name>A0A545T883_9GAMM</name>
<protein>
    <submittedName>
        <fullName evidence="1">Class I SAM-dependent methyltransferase</fullName>
    </submittedName>
</protein>
<dbReference type="EMBL" id="VHSG01000018">
    <property type="protein sequence ID" value="TQV73433.1"/>
    <property type="molecule type" value="Genomic_DNA"/>
</dbReference>
<evidence type="ECO:0000313" key="1">
    <source>
        <dbReference type="EMBL" id="TQV73433.1"/>
    </source>
</evidence>
<dbReference type="OrthoDB" id="9791944at2"/>
<keyword evidence="1" id="KW-0489">Methyltransferase</keyword>
<keyword evidence="2" id="KW-1185">Reference proteome</keyword>
<evidence type="ECO:0000313" key="2">
    <source>
        <dbReference type="Proteomes" id="UP000319732"/>
    </source>
</evidence>
<reference evidence="1 2" key="1">
    <citation type="submission" date="2019-06" db="EMBL/GenBank/DDBJ databases">
        <title>Whole genome sequence for Cellvibrionaceae sp. R142.</title>
        <authorList>
            <person name="Wang G."/>
        </authorList>
    </citation>
    <scope>NUCLEOTIDE SEQUENCE [LARGE SCALE GENOMIC DNA]</scope>
    <source>
        <strain evidence="1 2">R142</strain>
    </source>
</reference>
<dbReference type="InterPro" id="IPR029063">
    <property type="entry name" value="SAM-dependent_MTases_sf"/>
</dbReference>
<dbReference type="SUPFAM" id="SSF53335">
    <property type="entry name" value="S-adenosyl-L-methionine-dependent methyltransferases"/>
    <property type="match status" value="1"/>
</dbReference>
<dbReference type="GO" id="GO:0008168">
    <property type="term" value="F:methyltransferase activity"/>
    <property type="evidence" value="ECO:0007669"/>
    <property type="project" value="UniProtKB-KW"/>
</dbReference>
<keyword evidence="1" id="KW-0808">Transferase</keyword>
<dbReference type="RefSeq" id="WP_142905561.1">
    <property type="nucleotide sequence ID" value="NZ_ML660097.1"/>
</dbReference>
<dbReference type="Gene3D" id="3.40.50.150">
    <property type="entry name" value="Vaccinia Virus protein VP39"/>
    <property type="match status" value="1"/>
</dbReference>
<dbReference type="Proteomes" id="UP000319732">
    <property type="component" value="Unassembled WGS sequence"/>
</dbReference>
<proteinExistence type="predicted"/>
<gene>
    <name evidence="1" type="ORF">FKG94_17160</name>
</gene>
<comment type="caution">
    <text evidence="1">The sequence shown here is derived from an EMBL/GenBank/DDBJ whole genome shotgun (WGS) entry which is preliminary data.</text>
</comment>
<dbReference type="Pfam" id="PF13489">
    <property type="entry name" value="Methyltransf_23"/>
    <property type="match status" value="1"/>
</dbReference>
<accession>A0A545T883</accession>